<reference evidence="2" key="1">
    <citation type="submission" date="2015-07" db="EMBL/GenBank/DDBJ databases">
        <title>MeaNS - Measles Nucleotide Surveillance Program.</title>
        <authorList>
            <person name="Tran T."/>
            <person name="Druce J."/>
        </authorList>
    </citation>
    <scope>NUCLEOTIDE SEQUENCE</scope>
    <source>
        <strain evidence="2">UCB-OBI-ISO-001</strain>
        <tissue evidence="2">Gonad</tissue>
    </source>
</reference>
<organism evidence="2">
    <name type="scientific">Octopus bimaculoides</name>
    <name type="common">California two-spotted octopus</name>
    <dbReference type="NCBI Taxonomy" id="37653"/>
    <lineage>
        <taxon>Eukaryota</taxon>
        <taxon>Metazoa</taxon>
        <taxon>Spiralia</taxon>
        <taxon>Lophotrochozoa</taxon>
        <taxon>Mollusca</taxon>
        <taxon>Cephalopoda</taxon>
        <taxon>Coleoidea</taxon>
        <taxon>Octopodiformes</taxon>
        <taxon>Octopoda</taxon>
        <taxon>Incirrata</taxon>
        <taxon>Octopodidae</taxon>
        <taxon>Octopus</taxon>
    </lineage>
</organism>
<evidence type="ECO:0000313" key="2">
    <source>
        <dbReference type="EMBL" id="KOF85055.1"/>
    </source>
</evidence>
<feature type="non-terminal residue" evidence="2">
    <location>
        <position position="1"/>
    </location>
</feature>
<sequence>LFILKHFIYIFIHEFIYLLLQFVFAYIIMHIYFHISFPLLLNPVYIVILTFMHVFCIRIFSYHYYDFTPSTSFSLSLLLASHLLIKWQLFSYFIYF</sequence>
<protein>
    <recommendedName>
        <fullName evidence="3">TLC domain-containing protein</fullName>
    </recommendedName>
</protein>
<evidence type="ECO:0008006" key="3">
    <source>
        <dbReference type="Google" id="ProtNLM"/>
    </source>
</evidence>
<keyword evidence="1" id="KW-1133">Transmembrane helix</keyword>
<feature type="transmembrane region" description="Helical" evidence="1">
    <location>
        <begin position="40"/>
        <end position="61"/>
    </location>
</feature>
<accession>A0A0L8H8H2</accession>
<evidence type="ECO:0000256" key="1">
    <source>
        <dbReference type="SAM" id="Phobius"/>
    </source>
</evidence>
<feature type="transmembrane region" description="Helical" evidence="1">
    <location>
        <begin position="6"/>
        <end position="28"/>
    </location>
</feature>
<keyword evidence="1" id="KW-0812">Transmembrane</keyword>
<dbReference type="EMBL" id="KQ418974">
    <property type="protein sequence ID" value="KOF85055.1"/>
    <property type="molecule type" value="Genomic_DNA"/>
</dbReference>
<proteinExistence type="predicted"/>
<feature type="transmembrane region" description="Helical" evidence="1">
    <location>
        <begin position="73"/>
        <end position="95"/>
    </location>
</feature>
<gene>
    <name evidence="2" type="ORF">OCBIM_22020915mg</name>
</gene>
<name>A0A0L8H8H2_OCTBM</name>
<dbReference type="AlphaFoldDB" id="A0A0L8H8H2"/>
<keyword evidence="1" id="KW-0472">Membrane</keyword>